<keyword evidence="3" id="KW-0804">Transcription</keyword>
<dbReference type="CDD" id="cd06170">
    <property type="entry name" value="LuxR_C_like"/>
    <property type="match status" value="1"/>
</dbReference>
<dbReference type="HOGENOM" id="CLU_072021_0_0_4"/>
<keyword evidence="2" id="KW-0238">DNA-binding</keyword>
<accession>E6V268</accession>
<evidence type="ECO:0000313" key="6">
    <source>
        <dbReference type="Proteomes" id="UP000008917"/>
    </source>
</evidence>
<dbReference type="PANTHER" id="PTHR44688">
    <property type="entry name" value="DNA-BINDING TRANSCRIPTIONAL ACTIVATOR DEVR_DOSR"/>
    <property type="match status" value="1"/>
</dbReference>
<dbReference type="GO" id="GO:0006355">
    <property type="term" value="P:regulation of DNA-templated transcription"/>
    <property type="evidence" value="ECO:0007669"/>
    <property type="project" value="InterPro"/>
</dbReference>
<evidence type="ECO:0000313" key="5">
    <source>
        <dbReference type="EMBL" id="ADU39147.1"/>
    </source>
</evidence>
<dbReference type="STRING" id="595537.Varpa_4987"/>
<keyword evidence="1" id="KW-0805">Transcription regulation</keyword>
<dbReference type="AlphaFoldDB" id="E6V268"/>
<dbReference type="SMART" id="SM00421">
    <property type="entry name" value="HTH_LUXR"/>
    <property type="match status" value="1"/>
</dbReference>
<evidence type="ECO:0000256" key="3">
    <source>
        <dbReference type="ARBA" id="ARBA00023163"/>
    </source>
</evidence>
<protein>
    <submittedName>
        <fullName evidence="5">Autoinducer-binding domain protein</fullName>
    </submittedName>
</protein>
<name>E6V268_VARPE</name>
<dbReference type="InterPro" id="IPR005143">
    <property type="entry name" value="TF_LuxR_autoind-bd_dom"/>
</dbReference>
<evidence type="ECO:0000256" key="2">
    <source>
        <dbReference type="ARBA" id="ARBA00023125"/>
    </source>
</evidence>
<dbReference type="RefSeq" id="WP_013543355.1">
    <property type="nucleotide sequence ID" value="NC_014931.1"/>
</dbReference>
<dbReference type="InterPro" id="IPR036388">
    <property type="entry name" value="WH-like_DNA-bd_sf"/>
</dbReference>
<proteinExistence type="predicted"/>
<dbReference type="Gene3D" id="3.30.450.80">
    <property type="entry name" value="Transcription factor LuxR-like, autoinducer-binding domain"/>
    <property type="match status" value="1"/>
</dbReference>
<dbReference type="PANTHER" id="PTHR44688:SF16">
    <property type="entry name" value="DNA-BINDING TRANSCRIPTIONAL ACTIVATOR DEVR_DOSR"/>
    <property type="match status" value="1"/>
</dbReference>
<dbReference type="Proteomes" id="UP000008917">
    <property type="component" value="Chromosome"/>
</dbReference>
<gene>
    <name evidence="5" type="ordered locus">Varpa_4987</name>
</gene>
<sequence length="320" mass="35154">MLSALLHYAVRASLSQAIAQERHAMCEPEAVGAPPRLYDESALRPLDPQPFGAEASGLVGELLRARAPEARQRMVRGMLGSMGFDWLSYGTVSLVGGRVRTQSFFTAYANAEWVQRYFASNHMQVDPRHQETPLSSLPLTWDLEQIEAIAAAGTACAQQQVFLDDMRACGMHSGMLFRVASLKNSNEHAVIGVQSQRSGRDWISSEIAGQALMLGFSVHEFLARHELTPSEVDAQASLSSLQHAARPPEGAHLSPMQQRILAHLLHGLSDKEIAQRLSVSAHAVDYHMRQLRRRFAVRNRLQLANAVQDAGWQAADAGCA</sequence>
<organism evidence="5 6">
    <name type="scientific">Variovorax paradoxus (strain EPS)</name>
    <dbReference type="NCBI Taxonomy" id="595537"/>
    <lineage>
        <taxon>Bacteria</taxon>
        <taxon>Pseudomonadati</taxon>
        <taxon>Pseudomonadota</taxon>
        <taxon>Betaproteobacteria</taxon>
        <taxon>Burkholderiales</taxon>
        <taxon>Comamonadaceae</taxon>
        <taxon>Variovorax</taxon>
    </lineage>
</organism>
<reference evidence="5 6" key="2">
    <citation type="journal article" date="2013" name="Genome Announc.">
        <title>Genome of the Root-Associated Plant Growth-Promoting Bacterium Variovorax paradoxus Strain EPS.</title>
        <authorList>
            <person name="Han J.I."/>
            <person name="Spain J.C."/>
            <person name="Leadbetter J.R."/>
            <person name="Ovchinnikova G."/>
            <person name="Goodwin L.A."/>
            <person name="Han C.S."/>
            <person name="Woyke T."/>
            <person name="Davenport K.W."/>
            <person name="Orwin P.M."/>
        </authorList>
    </citation>
    <scope>NUCLEOTIDE SEQUENCE [LARGE SCALE GENOMIC DNA]</scope>
    <source>
        <strain evidence="5 6">EPS</strain>
    </source>
</reference>
<dbReference type="InterPro" id="IPR000792">
    <property type="entry name" value="Tscrpt_reg_LuxR_C"/>
</dbReference>
<evidence type="ECO:0000256" key="1">
    <source>
        <dbReference type="ARBA" id="ARBA00023015"/>
    </source>
</evidence>
<dbReference type="Pfam" id="PF03472">
    <property type="entry name" value="Autoind_bind"/>
    <property type="match status" value="1"/>
</dbReference>
<dbReference type="KEGG" id="vpe:Varpa_4987"/>
<dbReference type="Pfam" id="PF00196">
    <property type="entry name" value="GerE"/>
    <property type="match status" value="1"/>
</dbReference>
<dbReference type="InterPro" id="IPR016032">
    <property type="entry name" value="Sig_transdc_resp-reg_C-effctor"/>
</dbReference>
<evidence type="ECO:0000259" key="4">
    <source>
        <dbReference type="PROSITE" id="PS50043"/>
    </source>
</evidence>
<feature type="domain" description="HTH luxR-type" evidence="4">
    <location>
        <begin position="246"/>
        <end position="311"/>
    </location>
</feature>
<dbReference type="SUPFAM" id="SSF46894">
    <property type="entry name" value="C-terminal effector domain of the bipartite response regulators"/>
    <property type="match status" value="1"/>
</dbReference>
<dbReference type="InterPro" id="IPR036693">
    <property type="entry name" value="TF_LuxR_autoind-bd_dom_sf"/>
</dbReference>
<reference evidence="6" key="1">
    <citation type="submission" date="2010-12" db="EMBL/GenBank/DDBJ databases">
        <title>Complete sequence of Variovorax paradoxus EPS.</title>
        <authorList>
            <consortium name="US DOE Joint Genome Institute"/>
            <person name="Lucas S."/>
            <person name="Copeland A."/>
            <person name="Lapidus A."/>
            <person name="Cheng J.-F."/>
            <person name="Goodwin L."/>
            <person name="Pitluck S."/>
            <person name="Teshima H."/>
            <person name="Detter J.C."/>
            <person name="Han C."/>
            <person name="Tapia R."/>
            <person name="Land M."/>
            <person name="Hauser L."/>
            <person name="Kyrpides N."/>
            <person name="Ivanova N."/>
            <person name="Ovchinnikova G."/>
            <person name="Orwin P."/>
            <person name="Han J.-I.G."/>
            <person name="Woyke T."/>
        </authorList>
    </citation>
    <scope>NUCLEOTIDE SEQUENCE [LARGE SCALE GENOMIC DNA]</scope>
    <source>
        <strain evidence="6">EPS</strain>
    </source>
</reference>
<dbReference type="Gene3D" id="1.10.10.10">
    <property type="entry name" value="Winged helix-like DNA-binding domain superfamily/Winged helix DNA-binding domain"/>
    <property type="match status" value="1"/>
</dbReference>
<dbReference type="eggNOG" id="COG2197">
    <property type="taxonomic scope" value="Bacteria"/>
</dbReference>
<dbReference type="SUPFAM" id="SSF75516">
    <property type="entry name" value="Pheromone-binding domain of LuxR-like quorum-sensing transcription factors"/>
    <property type="match status" value="1"/>
</dbReference>
<dbReference type="EMBL" id="CP002417">
    <property type="protein sequence ID" value="ADU39147.1"/>
    <property type="molecule type" value="Genomic_DNA"/>
</dbReference>
<dbReference type="GO" id="GO:0003677">
    <property type="term" value="F:DNA binding"/>
    <property type="evidence" value="ECO:0007669"/>
    <property type="project" value="UniProtKB-KW"/>
</dbReference>
<dbReference type="PROSITE" id="PS50043">
    <property type="entry name" value="HTH_LUXR_2"/>
    <property type="match status" value="1"/>
</dbReference>